<dbReference type="RefSeq" id="XP_007389420.1">
    <property type="nucleotide sequence ID" value="XM_007389358.1"/>
</dbReference>
<dbReference type="AlphaFoldDB" id="R7RYZ3"/>
<feature type="compositionally biased region" description="Pro residues" evidence="1">
    <location>
        <begin position="353"/>
        <end position="419"/>
    </location>
</feature>
<protein>
    <submittedName>
        <fullName evidence="2">Uncharacterized protein</fullName>
    </submittedName>
</protein>
<feature type="non-terminal residue" evidence="2">
    <location>
        <position position="499"/>
    </location>
</feature>
<evidence type="ECO:0000313" key="2">
    <source>
        <dbReference type="EMBL" id="EIN03350.1"/>
    </source>
</evidence>
<dbReference type="GeneID" id="18882959"/>
<dbReference type="KEGG" id="psq:PUNSTDRAFT_48142"/>
<organism evidence="2 3">
    <name type="scientific">Punctularia strigosozonata (strain HHB-11173)</name>
    <name type="common">White-rot fungus</name>
    <dbReference type="NCBI Taxonomy" id="741275"/>
    <lineage>
        <taxon>Eukaryota</taxon>
        <taxon>Fungi</taxon>
        <taxon>Dikarya</taxon>
        <taxon>Basidiomycota</taxon>
        <taxon>Agaricomycotina</taxon>
        <taxon>Agaricomycetes</taxon>
        <taxon>Corticiales</taxon>
        <taxon>Punctulariaceae</taxon>
        <taxon>Punctularia</taxon>
    </lineage>
</organism>
<feature type="region of interest" description="Disordered" evidence="1">
    <location>
        <begin position="180"/>
        <end position="219"/>
    </location>
</feature>
<feature type="compositionally biased region" description="Pro residues" evidence="1">
    <location>
        <begin position="428"/>
        <end position="456"/>
    </location>
</feature>
<dbReference type="eggNOG" id="ENOG502QSI5">
    <property type="taxonomic scope" value="Eukaryota"/>
</dbReference>
<name>R7RYZ3_PUNST</name>
<keyword evidence="3" id="KW-1185">Reference proteome</keyword>
<feature type="region of interest" description="Disordered" evidence="1">
    <location>
        <begin position="305"/>
        <end position="464"/>
    </location>
</feature>
<gene>
    <name evidence="2" type="ORF">PUNSTDRAFT_48142</name>
</gene>
<evidence type="ECO:0000313" key="3">
    <source>
        <dbReference type="Proteomes" id="UP000054196"/>
    </source>
</evidence>
<sequence length="499" mass="54567">MGRNYALPAAQIDFLESWLPRYINCQSFGGFYDLWRDLPLAFHAKFPVVPTQKELKKAKNNRAVAIANSKAKMLKYMRGYYANRTRTGGTNRGGRKLLLKICRVNGKKKKRTRVPHAWQTYSTLINFRTNNEVKAEFKAAYTAYRDTLAEGATAVKEITFRGRWLADRLSKESEDVRAQVESLRHKKSAHRSTGEDSDSDSDSDNHEDDIEGEAAEQPPETRWSFCVFACGPEPKYGSVPRSYSYANGGTSTLDNVFNAQENEWKTFQAVWDKWSTERYPNGWSGVHAAVAKYTASGMTRQEALEKLSPVTDDAEKDKPRKKTRKGRGKTKSCDNGSSMPGHGSESESELEPTPSPAPEPASSPAPEPAPSASPEPAPSPAPEPAPSASPKPAPSASPEPAPSPAPEPAPSPAPEPAPSAAPRFDGFDPPPFDLLNPPPFDDLNPPPFDDLNPPPFDRFDPLPFAAPEPVPFEIAVPVPFGAPDSMPPEVSEPSAPPSD</sequence>
<dbReference type="OMA" id="WSTERYP"/>
<dbReference type="HOGENOM" id="CLU_546999_0_0_1"/>
<reference evidence="3" key="1">
    <citation type="journal article" date="2012" name="Science">
        <title>The Paleozoic origin of enzymatic lignin decomposition reconstructed from 31 fungal genomes.</title>
        <authorList>
            <person name="Floudas D."/>
            <person name="Binder M."/>
            <person name="Riley R."/>
            <person name="Barry K."/>
            <person name="Blanchette R.A."/>
            <person name="Henrissat B."/>
            <person name="Martinez A.T."/>
            <person name="Otillar R."/>
            <person name="Spatafora J.W."/>
            <person name="Yadav J.S."/>
            <person name="Aerts A."/>
            <person name="Benoit I."/>
            <person name="Boyd A."/>
            <person name="Carlson A."/>
            <person name="Copeland A."/>
            <person name="Coutinho P.M."/>
            <person name="de Vries R.P."/>
            <person name="Ferreira P."/>
            <person name="Findley K."/>
            <person name="Foster B."/>
            <person name="Gaskell J."/>
            <person name="Glotzer D."/>
            <person name="Gorecki P."/>
            <person name="Heitman J."/>
            <person name="Hesse C."/>
            <person name="Hori C."/>
            <person name="Igarashi K."/>
            <person name="Jurgens J.A."/>
            <person name="Kallen N."/>
            <person name="Kersten P."/>
            <person name="Kohler A."/>
            <person name="Kuees U."/>
            <person name="Kumar T.K.A."/>
            <person name="Kuo A."/>
            <person name="LaButti K."/>
            <person name="Larrondo L.F."/>
            <person name="Lindquist E."/>
            <person name="Ling A."/>
            <person name="Lombard V."/>
            <person name="Lucas S."/>
            <person name="Lundell T."/>
            <person name="Martin R."/>
            <person name="McLaughlin D.J."/>
            <person name="Morgenstern I."/>
            <person name="Morin E."/>
            <person name="Murat C."/>
            <person name="Nagy L.G."/>
            <person name="Nolan M."/>
            <person name="Ohm R.A."/>
            <person name="Patyshakuliyeva A."/>
            <person name="Rokas A."/>
            <person name="Ruiz-Duenas F.J."/>
            <person name="Sabat G."/>
            <person name="Salamov A."/>
            <person name="Samejima M."/>
            <person name="Schmutz J."/>
            <person name="Slot J.C."/>
            <person name="St John F."/>
            <person name="Stenlid J."/>
            <person name="Sun H."/>
            <person name="Sun S."/>
            <person name="Syed K."/>
            <person name="Tsang A."/>
            <person name="Wiebenga A."/>
            <person name="Young D."/>
            <person name="Pisabarro A."/>
            <person name="Eastwood D.C."/>
            <person name="Martin F."/>
            <person name="Cullen D."/>
            <person name="Grigoriev I.V."/>
            <person name="Hibbett D.S."/>
        </authorList>
    </citation>
    <scope>NUCLEOTIDE SEQUENCE [LARGE SCALE GENOMIC DNA]</scope>
    <source>
        <strain evidence="3">HHB-11173 SS5</strain>
    </source>
</reference>
<feature type="compositionally biased region" description="Basic residues" evidence="1">
    <location>
        <begin position="319"/>
        <end position="330"/>
    </location>
</feature>
<dbReference type="Proteomes" id="UP000054196">
    <property type="component" value="Unassembled WGS sequence"/>
</dbReference>
<feature type="compositionally biased region" description="Acidic residues" evidence="1">
    <location>
        <begin position="195"/>
        <end position="214"/>
    </location>
</feature>
<accession>R7RYZ3</accession>
<proteinExistence type="predicted"/>
<evidence type="ECO:0000256" key="1">
    <source>
        <dbReference type="SAM" id="MobiDB-lite"/>
    </source>
</evidence>
<dbReference type="EMBL" id="JH687618">
    <property type="protein sequence ID" value="EIN03350.1"/>
    <property type="molecule type" value="Genomic_DNA"/>
</dbReference>